<evidence type="ECO:0000259" key="15">
    <source>
        <dbReference type="Pfam" id="PF18075"/>
    </source>
</evidence>
<keyword evidence="8 13" id="KW-0812">Transmembrane</keyword>
<dbReference type="PANTHER" id="PTHR47755">
    <property type="entry name" value="CELL DIVISION PROTEIN FTSX"/>
    <property type="match status" value="1"/>
</dbReference>
<dbReference type="NCBIfam" id="TIGR00439">
    <property type="entry name" value="FtsX_Gneg"/>
    <property type="match status" value="1"/>
</dbReference>
<dbReference type="Gene3D" id="3.30.70.3040">
    <property type="match status" value="1"/>
</dbReference>
<keyword evidence="11 12" id="KW-0131">Cell cycle</keyword>
<dbReference type="Pfam" id="PF18075">
    <property type="entry name" value="FtsX_ECD"/>
    <property type="match status" value="1"/>
</dbReference>
<evidence type="ECO:0000256" key="5">
    <source>
        <dbReference type="ARBA" id="ARBA00022475"/>
    </source>
</evidence>
<sequence length="322" mass="34190">MSGGAGMRQRLRSWARRHSYSFFSSLGQLMSHRLGTLMTVLVIGIAMLLPLGLHVTLANFDRVDLNEDDWGALTVFMADGVDAGTVDALADMLGERDDVAAVNAISPEQGLEEFQAASGFGDALDLLESNPLPWVLSVTPVAAAGEDFEAGAERLSAFISAQAGVESVSFDLKWLQRFGRLLDLGQAAVTVLVLLFALAVIMVVANTIRLDVAARTDEIEIMALVGATPGFIRQPFLYAGFWYGLLGGVVALVLVNGALIYLEGPLDRLMASYGQDSNLRGLGGTQTLLVLLGGAALGWSGAAMAVQKHLRTLRVGGTLGRR</sequence>
<dbReference type="PANTHER" id="PTHR47755:SF1">
    <property type="entry name" value="CELL DIVISION PROTEIN FTSX"/>
    <property type="match status" value="1"/>
</dbReference>
<dbReference type="Proteomes" id="UP000325372">
    <property type="component" value="Unassembled WGS sequence"/>
</dbReference>
<keyword evidence="5 12" id="KW-1003">Cell membrane</keyword>
<dbReference type="GO" id="GO:0051301">
    <property type="term" value="P:cell division"/>
    <property type="evidence" value="ECO:0007669"/>
    <property type="project" value="UniProtKB-KW"/>
</dbReference>
<evidence type="ECO:0000313" key="16">
    <source>
        <dbReference type="EMBL" id="KAA9131835.1"/>
    </source>
</evidence>
<protein>
    <recommendedName>
        <fullName evidence="4 12">Cell division protein FtsX</fullName>
    </recommendedName>
</protein>
<keyword evidence="9 13" id="KW-1133">Transmembrane helix</keyword>
<comment type="subcellular location">
    <subcellularLocation>
        <location evidence="1">Cell inner membrane</location>
        <topology evidence="1">Multi-pass membrane protein</topology>
    </subcellularLocation>
</comment>
<keyword evidence="17" id="KW-1185">Reference proteome</keyword>
<feature type="domain" description="FtsX extracellular" evidence="15">
    <location>
        <begin position="73"/>
        <end position="168"/>
    </location>
</feature>
<dbReference type="Pfam" id="PF02687">
    <property type="entry name" value="FtsX"/>
    <property type="match status" value="1"/>
</dbReference>
<dbReference type="InterPro" id="IPR004513">
    <property type="entry name" value="FtsX"/>
</dbReference>
<evidence type="ECO:0000256" key="3">
    <source>
        <dbReference type="ARBA" id="ARBA00011160"/>
    </source>
</evidence>
<feature type="transmembrane region" description="Helical" evidence="13">
    <location>
        <begin position="34"/>
        <end position="53"/>
    </location>
</feature>
<feature type="domain" description="ABC3 transporter permease C-terminal" evidence="14">
    <location>
        <begin position="191"/>
        <end position="266"/>
    </location>
</feature>
<evidence type="ECO:0000256" key="6">
    <source>
        <dbReference type="ARBA" id="ARBA00022519"/>
    </source>
</evidence>
<organism evidence="16 17">
    <name type="scientific">Marinihelvus fidelis</name>
    <dbReference type="NCBI Taxonomy" id="2613842"/>
    <lineage>
        <taxon>Bacteria</taxon>
        <taxon>Pseudomonadati</taxon>
        <taxon>Pseudomonadota</taxon>
        <taxon>Gammaproteobacteria</taxon>
        <taxon>Chromatiales</taxon>
        <taxon>Wenzhouxiangellaceae</taxon>
        <taxon>Marinihelvus</taxon>
    </lineage>
</organism>
<keyword evidence="10 12" id="KW-0472">Membrane</keyword>
<keyword evidence="7 12" id="KW-0132">Cell division</keyword>
<comment type="function">
    <text evidence="12">Part of the ABC transporter FtsEX involved in cellular division.</text>
</comment>
<feature type="transmembrane region" description="Helical" evidence="13">
    <location>
        <begin position="241"/>
        <end position="262"/>
    </location>
</feature>
<evidence type="ECO:0000256" key="9">
    <source>
        <dbReference type="ARBA" id="ARBA00022989"/>
    </source>
</evidence>
<evidence type="ECO:0000256" key="11">
    <source>
        <dbReference type="ARBA" id="ARBA00023306"/>
    </source>
</evidence>
<dbReference type="PIRSF" id="PIRSF003097">
    <property type="entry name" value="FtsX"/>
    <property type="match status" value="1"/>
</dbReference>
<evidence type="ECO:0000256" key="10">
    <source>
        <dbReference type="ARBA" id="ARBA00023136"/>
    </source>
</evidence>
<dbReference type="AlphaFoldDB" id="A0A5N0T9Z0"/>
<evidence type="ECO:0000256" key="8">
    <source>
        <dbReference type="ARBA" id="ARBA00022692"/>
    </source>
</evidence>
<evidence type="ECO:0000256" key="1">
    <source>
        <dbReference type="ARBA" id="ARBA00004429"/>
    </source>
</evidence>
<gene>
    <name evidence="16" type="ORF">F3N42_06545</name>
</gene>
<dbReference type="InterPro" id="IPR003838">
    <property type="entry name" value="ABC3_permease_C"/>
</dbReference>
<reference evidence="16 17" key="1">
    <citation type="submission" date="2019-09" db="EMBL/GenBank/DDBJ databases">
        <title>Wenzhouxiangella sp. Genome sequencing and assembly.</title>
        <authorList>
            <person name="Zhang R."/>
        </authorList>
    </citation>
    <scope>NUCLEOTIDE SEQUENCE [LARGE SCALE GENOMIC DNA]</scope>
    <source>
        <strain evidence="16 17">W260</strain>
    </source>
</reference>
<comment type="subunit">
    <text evidence="3">Forms a membrane-associated complex with FtsE.</text>
</comment>
<evidence type="ECO:0000256" key="13">
    <source>
        <dbReference type="SAM" id="Phobius"/>
    </source>
</evidence>
<evidence type="ECO:0000259" key="14">
    <source>
        <dbReference type="Pfam" id="PF02687"/>
    </source>
</evidence>
<dbReference type="GO" id="GO:0032153">
    <property type="term" value="C:cell division site"/>
    <property type="evidence" value="ECO:0007669"/>
    <property type="project" value="TreeGrafter"/>
</dbReference>
<evidence type="ECO:0000256" key="12">
    <source>
        <dbReference type="PIRNR" id="PIRNR003097"/>
    </source>
</evidence>
<name>A0A5N0T9Z0_9GAMM</name>
<comment type="similarity">
    <text evidence="2 12">Belongs to the ABC-4 integral membrane protein family. FtsX subfamily.</text>
</comment>
<dbReference type="InterPro" id="IPR040690">
    <property type="entry name" value="FtsX_ECD"/>
</dbReference>
<dbReference type="RefSeq" id="WP_150863625.1">
    <property type="nucleotide sequence ID" value="NZ_VYXP01000004.1"/>
</dbReference>
<feature type="transmembrane region" description="Helical" evidence="13">
    <location>
        <begin position="184"/>
        <end position="205"/>
    </location>
</feature>
<dbReference type="EMBL" id="VYXP01000004">
    <property type="protein sequence ID" value="KAA9131835.1"/>
    <property type="molecule type" value="Genomic_DNA"/>
</dbReference>
<proteinExistence type="inferred from homology"/>
<keyword evidence="6 12" id="KW-0997">Cell inner membrane</keyword>
<evidence type="ECO:0000256" key="7">
    <source>
        <dbReference type="ARBA" id="ARBA00022618"/>
    </source>
</evidence>
<accession>A0A5N0T9Z0</accession>
<dbReference type="InterPro" id="IPR047590">
    <property type="entry name" value="FtsX_proteobact-type"/>
</dbReference>
<dbReference type="GO" id="GO:0005886">
    <property type="term" value="C:plasma membrane"/>
    <property type="evidence" value="ECO:0007669"/>
    <property type="project" value="UniProtKB-SubCell"/>
</dbReference>
<evidence type="ECO:0000256" key="2">
    <source>
        <dbReference type="ARBA" id="ARBA00007379"/>
    </source>
</evidence>
<comment type="caution">
    <text evidence="16">The sequence shown here is derived from an EMBL/GenBank/DDBJ whole genome shotgun (WGS) entry which is preliminary data.</text>
</comment>
<feature type="transmembrane region" description="Helical" evidence="13">
    <location>
        <begin position="282"/>
        <end position="306"/>
    </location>
</feature>
<evidence type="ECO:0000313" key="17">
    <source>
        <dbReference type="Proteomes" id="UP000325372"/>
    </source>
</evidence>
<evidence type="ECO:0000256" key="4">
    <source>
        <dbReference type="ARBA" id="ARBA00021907"/>
    </source>
</evidence>